<dbReference type="InterPro" id="IPR004895">
    <property type="entry name" value="Prenylated_rab_accept_PRA1"/>
</dbReference>
<evidence type="ECO:0000256" key="7">
    <source>
        <dbReference type="RuleBase" id="RU363107"/>
    </source>
</evidence>
<feature type="transmembrane region" description="Helical" evidence="7">
    <location>
        <begin position="48"/>
        <end position="69"/>
    </location>
</feature>
<keyword evidence="9" id="KW-1185">Reference proteome</keyword>
<accession>A0A8C5RA05</accession>
<dbReference type="GO" id="GO:0016020">
    <property type="term" value="C:membrane"/>
    <property type="evidence" value="ECO:0007669"/>
    <property type="project" value="UniProtKB-SubCell"/>
</dbReference>
<protein>
    <recommendedName>
        <fullName evidence="7">PRA1 family protein</fullName>
    </recommendedName>
</protein>
<reference evidence="8" key="1">
    <citation type="submission" date="2025-08" db="UniProtKB">
        <authorList>
            <consortium name="Ensembl"/>
        </authorList>
    </citation>
    <scope>IDENTIFICATION</scope>
</reference>
<evidence type="ECO:0000313" key="8">
    <source>
        <dbReference type="Ensembl" id="ENSLLEP00000048727.1"/>
    </source>
</evidence>
<evidence type="ECO:0000256" key="2">
    <source>
        <dbReference type="ARBA" id="ARBA00004234"/>
    </source>
</evidence>
<sequence>MLLIALAVFFGACYIIYLKTLQSKMIMFGRELTMANQYGIAGAVSFPFFWLAGAGAAVFWVLGATLVVIGSHAAFHEVEGDVEELQMEPV</sequence>
<evidence type="ECO:0000313" key="9">
    <source>
        <dbReference type="Proteomes" id="UP000694569"/>
    </source>
</evidence>
<dbReference type="Ensembl" id="ENSLLET00000050622.1">
    <property type="protein sequence ID" value="ENSLLEP00000048727.1"/>
    <property type="gene ID" value="ENSLLEG00000030684.1"/>
</dbReference>
<keyword evidence="4 7" id="KW-0812">Transmembrane</keyword>
<comment type="caution">
    <text evidence="7">Lacks conserved residue(s) required for the propagation of feature annotation.</text>
</comment>
<dbReference type="Proteomes" id="UP000694569">
    <property type="component" value="Unplaced"/>
</dbReference>
<proteinExistence type="inferred from homology"/>
<evidence type="ECO:0000256" key="4">
    <source>
        <dbReference type="ARBA" id="ARBA00022692"/>
    </source>
</evidence>
<dbReference type="GO" id="GO:0005794">
    <property type="term" value="C:Golgi apparatus"/>
    <property type="evidence" value="ECO:0007669"/>
    <property type="project" value="TreeGrafter"/>
</dbReference>
<evidence type="ECO:0000256" key="6">
    <source>
        <dbReference type="ARBA" id="ARBA00023136"/>
    </source>
</evidence>
<dbReference type="PANTHER" id="PTHR19317">
    <property type="entry name" value="PRENYLATED RAB ACCEPTOR 1-RELATED"/>
    <property type="match status" value="1"/>
</dbReference>
<dbReference type="Pfam" id="PF03208">
    <property type="entry name" value="PRA1"/>
    <property type="match status" value="1"/>
</dbReference>
<dbReference type="AlphaFoldDB" id="A0A8C5RA05"/>
<reference evidence="8" key="2">
    <citation type="submission" date="2025-09" db="UniProtKB">
        <authorList>
            <consortium name="Ensembl"/>
        </authorList>
    </citation>
    <scope>IDENTIFICATION</scope>
</reference>
<keyword evidence="5 7" id="KW-1133">Transmembrane helix</keyword>
<comment type="subcellular location">
    <subcellularLocation>
        <location evidence="2">Cytoplasmic vesicle</location>
        <location evidence="2">Secretory vesicle</location>
        <location evidence="2">Synaptic vesicle</location>
    </subcellularLocation>
    <subcellularLocation>
        <location evidence="1 7">Membrane</location>
        <topology evidence="1 7">Multi-pass membrane protein</topology>
    </subcellularLocation>
</comment>
<gene>
    <name evidence="8" type="primary">RABAC1</name>
</gene>
<comment type="similarity">
    <text evidence="3 7">Belongs to the PRA1 family.</text>
</comment>
<dbReference type="GO" id="GO:0008021">
    <property type="term" value="C:synaptic vesicle"/>
    <property type="evidence" value="ECO:0007669"/>
    <property type="project" value="UniProtKB-SubCell"/>
</dbReference>
<name>A0A8C5RA05_9ANUR</name>
<dbReference type="GeneTree" id="ENSGT00390000010549"/>
<evidence type="ECO:0000256" key="5">
    <source>
        <dbReference type="ARBA" id="ARBA00022989"/>
    </source>
</evidence>
<evidence type="ECO:0000256" key="3">
    <source>
        <dbReference type="ARBA" id="ARBA00006483"/>
    </source>
</evidence>
<keyword evidence="6 7" id="KW-0472">Membrane</keyword>
<dbReference type="OrthoDB" id="63113at2759"/>
<organism evidence="8 9">
    <name type="scientific">Leptobrachium leishanense</name>
    <name type="common">Leishan spiny toad</name>
    <dbReference type="NCBI Taxonomy" id="445787"/>
    <lineage>
        <taxon>Eukaryota</taxon>
        <taxon>Metazoa</taxon>
        <taxon>Chordata</taxon>
        <taxon>Craniata</taxon>
        <taxon>Vertebrata</taxon>
        <taxon>Euteleostomi</taxon>
        <taxon>Amphibia</taxon>
        <taxon>Batrachia</taxon>
        <taxon>Anura</taxon>
        <taxon>Pelobatoidea</taxon>
        <taxon>Megophryidae</taxon>
        <taxon>Leptobrachium</taxon>
    </lineage>
</organism>
<evidence type="ECO:0000256" key="1">
    <source>
        <dbReference type="ARBA" id="ARBA00004141"/>
    </source>
</evidence>
<dbReference type="PANTHER" id="PTHR19317:SF0">
    <property type="entry name" value="PRENYLATED RAB ACCEPTOR PROTEIN 1"/>
    <property type="match status" value="1"/>
</dbReference>